<keyword evidence="2" id="KW-0238">DNA-binding</keyword>
<dbReference type="PANTHER" id="PTHR43537:SF5">
    <property type="entry name" value="UXU OPERON TRANSCRIPTIONAL REGULATOR"/>
    <property type="match status" value="1"/>
</dbReference>
<dbReference type="SMART" id="SM00345">
    <property type="entry name" value="HTH_GNTR"/>
    <property type="match status" value="1"/>
</dbReference>
<accession>A0A3M0GK64</accession>
<dbReference type="GO" id="GO:0003700">
    <property type="term" value="F:DNA-binding transcription factor activity"/>
    <property type="evidence" value="ECO:0007669"/>
    <property type="project" value="InterPro"/>
</dbReference>
<proteinExistence type="predicted"/>
<dbReference type="InterPro" id="IPR036390">
    <property type="entry name" value="WH_DNA-bd_sf"/>
</dbReference>
<dbReference type="GO" id="GO:0003677">
    <property type="term" value="F:DNA binding"/>
    <property type="evidence" value="ECO:0007669"/>
    <property type="project" value="UniProtKB-KW"/>
</dbReference>
<dbReference type="InterPro" id="IPR036388">
    <property type="entry name" value="WH-like_DNA-bd_sf"/>
</dbReference>
<evidence type="ECO:0000256" key="3">
    <source>
        <dbReference type="ARBA" id="ARBA00023163"/>
    </source>
</evidence>
<evidence type="ECO:0000256" key="1">
    <source>
        <dbReference type="ARBA" id="ARBA00023015"/>
    </source>
</evidence>
<evidence type="ECO:0000259" key="4">
    <source>
        <dbReference type="PROSITE" id="PS50949"/>
    </source>
</evidence>
<reference evidence="5 8" key="2">
    <citation type="submission" date="2021-01" db="EMBL/GenBank/DDBJ databases">
        <title>Complete genome sequences of Corynebacterium macginleyi strains isolated from infectious keratitis.</title>
        <authorList>
            <person name="Sagerfors S."/>
            <person name="Poehlein A."/>
            <person name="Soderquist B."/>
            <person name="Bruggemann H."/>
        </authorList>
    </citation>
    <scope>NUCLEOTIDE SEQUENCE [LARGE SCALE GENOMIC DNA]</scope>
    <source>
        <strain evidence="5 8">12T220</strain>
    </source>
</reference>
<evidence type="ECO:0000313" key="7">
    <source>
        <dbReference type="Proteomes" id="UP000270649"/>
    </source>
</evidence>
<dbReference type="InterPro" id="IPR000524">
    <property type="entry name" value="Tscrpt_reg_HTH_GntR"/>
</dbReference>
<dbReference type="SUPFAM" id="SSF46785">
    <property type="entry name" value="Winged helix' DNA-binding domain"/>
    <property type="match status" value="1"/>
</dbReference>
<dbReference type="CDD" id="cd07377">
    <property type="entry name" value="WHTH_GntR"/>
    <property type="match status" value="1"/>
</dbReference>
<name>A0A3M0GK64_9CORY</name>
<gene>
    <name evidence="6" type="ORF">D9543_05680</name>
    <name evidence="5" type="ORF">GWO63_010340</name>
</gene>
<dbReference type="SMART" id="SM00895">
    <property type="entry name" value="FCD"/>
    <property type="match status" value="1"/>
</dbReference>
<protein>
    <submittedName>
        <fullName evidence="6">GntR family transcriptional regulator</fullName>
    </submittedName>
</protein>
<evidence type="ECO:0000313" key="6">
    <source>
        <dbReference type="EMBL" id="RMB60801.1"/>
    </source>
</evidence>
<dbReference type="SUPFAM" id="SSF48008">
    <property type="entry name" value="GntR ligand-binding domain-like"/>
    <property type="match status" value="1"/>
</dbReference>
<evidence type="ECO:0000256" key="2">
    <source>
        <dbReference type="ARBA" id="ARBA00023125"/>
    </source>
</evidence>
<dbReference type="PANTHER" id="PTHR43537">
    <property type="entry name" value="TRANSCRIPTIONAL REGULATOR, GNTR FAMILY"/>
    <property type="match status" value="1"/>
</dbReference>
<dbReference type="Pfam" id="PF07729">
    <property type="entry name" value="FCD"/>
    <property type="match status" value="1"/>
</dbReference>
<organism evidence="6 7">
    <name type="scientific">Corynebacterium macginleyi</name>
    <dbReference type="NCBI Taxonomy" id="38290"/>
    <lineage>
        <taxon>Bacteria</taxon>
        <taxon>Bacillati</taxon>
        <taxon>Actinomycetota</taxon>
        <taxon>Actinomycetes</taxon>
        <taxon>Mycobacteriales</taxon>
        <taxon>Corynebacteriaceae</taxon>
        <taxon>Corynebacterium</taxon>
    </lineage>
</organism>
<evidence type="ECO:0000313" key="5">
    <source>
        <dbReference type="EMBL" id="MBM0244627.1"/>
    </source>
</evidence>
<dbReference type="GeneID" id="92746768"/>
<dbReference type="Gene3D" id="1.20.120.530">
    <property type="entry name" value="GntR ligand-binding domain-like"/>
    <property type="match status" value="1"/>
</dbReference>
<dbReference type="PROSITE" id="PS50949">
    <property type="entry name" value="HTH_GNTR"/>
    <property type="match status" value="1"/>
</dbReference>
<feature type="domain" description="HTH gntR-type" evidence="4">
    <location>
        <begin position="1"/>
        <end position="67"/>
    </location>
</feature>
<sequence>MLSQSVATALRQEMSAGNFQPGEQLSEVKVAEQFGCSRNTLREAFTTLAAERLVERIPHRGVFIATPDAAYIRDLFAARAAIEPAAARWGAFSDAPSLISLASSAFDYASHNDHQEVSSINQRFHQALVAGLNSPTLDEQMSNLLARMRLTFLLVIPRYPQLHAEHIQGNVDVATLIAEGKREEATTHLRDSLLKTCDKILAVTD</sequence>
<keyword evidence="8" id="KW-1185">Reference proteome</keyword>
<dbReference type="InterPro" id="IPR008920">
    <property type="entry name" value="TF_FadR/GntR_C"/>
</dbReference>
<dbReference type="Proteomes" id="UP001518680">
    <property type="component" value="Unassembled WGS sequence"/>
</dbReference>
<comment type="caution">
    <text evidence="6">The sequence shown here is derived from an EMBL/GenBank/DDBJ whole genome shotgun (WGS) entry which is preliminary data.</text>
</comment>
<keyword evidence="1" id="KW-0805">Transcription regulation</keyword>
<keyword evidence="3" id="KW-0804">Transcription</keyword>
<reference evidence="6 7" key="1">
    <citation type="submission" date="2018-10" db="EMBL/GenBank/DDBJ databases">
        <title>Corynebacterium macginleyi genome sequencing and assembly of the type strain and two clinical samples.</title>
        <authorList>
            <person name="Bernier A.-M."/>
            <person name="Bernard K."/>
        </authorList>
    </citation>
    <scope>NUCLEOTIDE SEQUENCE [LARGE SCALE GENOMIC DNA]</scope>
    <source>
        <strain evidence="6 7">NML 120205</strain>
    </source>
</reference>
<dbReference type="RefSeq" id="WP_121912116.1">
    <property type="nucleotide sequence ID" value="NZ_CP068292.1"/>
</dbReference>
<dbReference type="Gene3D" id="1.10.10.10">
    <property type="entry name" value="Winged helix-like DNA-binding domain superfamily/Winged helix DNA-binding domain"/>
    <property type="match status" value="1"/>
</dbReference>
<dbReference type="EMBL" id="REGC01000005">
    <property type="protein sequence ID" value="RMB60801.1"/>
    <property type="molecule type" value="Genomic_DNA"/>
</dbReference>
<dbReference type="InterPro" id="IPR011711">
    <property type="entry name" value="GntR_C"/>
</dbReference>
<dbReference type="AlphaFoldDB" id="A0A3M0GK64"/>
<evidence type="ECO:0000313" key="8">
    <source>
        <dbReference type="Proteomes" id="UP001518680"/>
    </source>
</evidence>
<dbReference type="OrthoDB" id="5243844at2"/>
<dbReference type="Pfam" id="PF00392">
    <property type="entry name" value="GntR"/>
    <property type="match status" value="1"/>
</dbReference>
<dbReference type="EMBL" id="JAACBX020000002">
    <property type="protein sequence ID" value="MBM0244627.1"/>
    <property type="molecule type" value="Genomic_DNA"/>
</dbReference>
<dbReference type="Proteomes" id="UP000270649">
    <property type="component" value="Unassembled WGS sequence"/>
</dbReference>